<feature type="compositionally biased region" description="Polar residues" evidence="9">
    <location>
        <begin position="403"/>
        <end position="412"/>
    </location>
</feature>
<dbReference type="GO" id="GO:0010507">
    <property type="term" value="P:negative regulation of autophagy"/>
    <property type="evidence" value="ECO:0007669"/>
    <property type="project" value="Ensembl"/>
</dbReference>
<organism evidence="12 13">
    <name type="scientific">Cebus imitator</name>
    <name type="common">Panamanian white-faced capuchin</name>
    <name type="synonym">Cebus capucinus imitator</name>
    <dbReference type="NCBI Taxonomy" id="2715852"/>
    <lineage>
        <taxon>Eukaryota</taxon>
        <taxon>Metazoa</taxon>
        <taxon>Chordata</taxon>
        <taxon>Craniata</taxon>
        <taxon>Vertebrata</taxon>
        <taxon>Euteleostomi</taxon>
        <taxon>Mammalia</taxon>
        <taxon>Eutheria</taxon>
        <taxon>Euarchontoglires</taxon>
        <taxon>Primates</taxon>
        <taxon>Haplorrhini</taxon>
        <taxon>Platyrrhini</taxon>
        <taxon>Cebidae</taxon>
        <taxon>Cebinae</taxon>
        <taxon>Cebus</taxon>
    </lineage>
</organism>
<dbReference type="GO" id="GO:0070086">
    <property type="term" value="P:ubiquitin-dependent endocytosis"/>
    <property type="evidence" value="ECO:0007669"/>
    <property type="project" value="Ensembl"/>
</dbReference>
<dbReference type="GO" id="GO:0050728">
    <property type="term" value="P:negative regulation of inflammatory response"/>
    <property type="evidence" value="ECO:0007669"/>
    <property type="project" value="Ensembl"/>
</dbReference>
<evidence type="ECO:0000259" key="11">
    <source>
        <dbReference type="Pfam" id="PF01108"/>
    </source>
</evidence>
<evidence type="ECO:0000256" key="9">
    <source>
        <dbReference type="SAM" id="MobiDB-lite"/>
    </source>
</evidence>
<reference evidence="12" key="2">
    <citation type="submission" date="2025-09" db="UniProtKB">
        <authorList>
            <consortium name="Ensembl"/>
        </authorList>
    </citation>
    <scope>IDENTIFICATION</scope>
</reference>
<dbReference type="GO" id="GO:0016324">
    <property type="term" value="C:apical plasma membrane"/>
    <property type="evidence" value="ECO:0007669"/>
    <property type="project" value="Ensembl"/>
</dbReference>
<dbReference type="GO" id="GO:0005654">
    <property type="term" value="C:nucleoplasm"/>
    <property type="evidence" value="ECO:0007669"/>
    <property type="project" value="Ensembl"/>
</dbReference>
<evidence type="ECO:0000256" key="6">
    <source>
        <dbReference type="ARBA" id="ARBA00022989"/>
    </source>
</evidence>
<dbReference type="AlphaFoldDB" id="A0A2K5R001"/>
<keyword evidence="4 10" id="KW-0812">Transmembrane</keyword>
<keyword evidence="6 10" id="KW-1133">Transmembrane helix</keyword>
<dbReference type="STRING" id="9516.ENSCCAP00000021466"/>
<keyword evidence="5" id="KW-0832">Ubl conjugation</keyword>
<feature type="region of interest" description="Disordered" evidence="9">
    <location>
        <begin position="1"/>
        <end position="96"/>
    </location>
</feature>
<dbReference type="GO" id="GO:0140105">
    <property type="term" value="P:interleukin-10-mediated signaling pathway"/>
    <property type="evidence" value="ECO:0007669"/>
    <property type="project" value="Ensembl"/>
</dbReference>
<dbReference type="GO" id="GO:0004920">
    <property type="term" value="F:interleukin-10 receptor activity"/>
    <property type="evidence" value="ECO:0007669"/>
    <property type="project" value="Ensembl"/>
</dbReference>
<gene>
    <name evidence="12" type="primary">IL10RA</name>
</gene>
<dbReference type="Ensembl" id="ENSCCAT00000038960.1">
    <property type="protein sequence ID" value="ENSCCAP00000021466.1"/>
    <property type="gene ID" value="ENSCCAG00000028571.1"/>
</dbReference>
<evidence type="ECO:0000256" key="3">
    <source>
        <dbReference type="ARBA" id="ARBA00022553"/>
    </source>
</evidence>
<evidence type="ECO:0000313" key="13">
    <source>
        <dbReference type="Proteomes" id="UP000233040"/>
    </source>
</evidence>
<evidence type="ECO:0000256" key="8">
    <source>
        <dbReference type="ARBA" id="ARBA00023180"/>
    </source>
</evidence>
<feature type="compositionally biased region" description="Low complexity" evidence="9">
    <location>
        <begin position="82"/>
        <end position="94"/>
    </location>
</feature>
<dbReference type="GO" id="GO:0005929">
    <property type="term" value="C:cilium"/>
    <property type="evidence" value="ECO:0007669"/>
    <property type="project" value="Ensembl"/>
</dbReference>
<dbReference type="OMA" id="TGQWNQP"/>
<dbReference type="GO" id="GO:0060729">
    <property type="term" value="P:intestinal epithelial structure maintenance"/>
    <property type="evidence" value="ECO:0007669"/>
    <property type="project" value="Ensembl"/>
</dbReference>
<accession>A0A2K5R001</accession>
<feature type="compositionally biased region" description="Polar residues" evidence="9">
    <location>
        <begin position="419"/>
        <end position="437"/>
    </location>
</feature>
<dbReference type="PANTHER" id="PTHR20859">
    <property type="entry name" value="INTERFERON/INTERLEUKIN RECEPTOR"/>
    <property type="match status" value="1"/>
</dbReference>
<keyword evidence="3" id="KW-0597">Phosphoprotein</keyword>
<protein>
    <submittedName>
        <fullName evidence="12">Interleukin 10 receptor subunit alpha</fullName>
    </submittedName>
</protein>
<dbReference type="Gene3D" id="2.60.40.10">
    <property type="entry name" value="Immunoglobulins"/>
    <property type="match status" value="2"/>
</dbReference>
<evidence type="ECO:0000256" key="4">
    <source>
        <dbReference type="ARBA" id="ARBA00022692"/>
    </source>
</evidence>
<evidence type="ECO:0000256" key="5">
    <source>
        <dbReference type="ARBA" id="ARBA00022843"/>
    </source>
</evidence>
<evidence type="ECO:0000256" key="10">
    <source>
        <dbReference type="SAM" id="Phobius"/>
    </source>
</evidence>
<evidence type="ECO:0000313" key="12">
    <source>
        <dbReference type="Ensembl" id="ENSCCAP00000021466.1"/>
    </source>
</evidence>
<evidence type="ECO:0000256" key="7">
    <source>
        <dbReference type="ARBA" id="ARBA00023136"/>
    </source>
</evidence>
<feature type="region of interest" description="Disordered" evidence="9">
    <location>
        <begin position="379"/>
        <end position="478"/>
    </location>
</feature>
<dbReference type="SUPFAM" id="SSF49265">
    <property type="entry name" value="Fibronectin type III"/>
    <property type="match status" value="2"/>
</dbReference>
<dbReference type="InterPro" id="IPR003961">
    <property type="entry name" value="FN3_dom"/>
</dbReference>
<dbReference type="Proteomes" id="UP000233040">
    <property type="component" value="Unassembled WGS sequence"/>
</dbReference>
<sequence>MDGRSALPPRDSRAFVPGGCPAVKEFQGSRPRGRDVCRPRPVTSASGALAERAAKLSVPAQGSLEARRPAPLGPRTMRRAQDAAAPRCAAGGAPQSPPWLERSRYGIEHWRPIPTCRQTLMLSCDLTAVTLDLYHSNGYRARVRAVNSTQHSNWTITNTRFSVDEVTLTVGSVKLEIHNDLILGKIQPPRPKMAPAGVTYESIFSHFREYEIAIRKVPGNFTFTHEKIKHENFSIQTSGEVGEFCIKVKPSIGSRTNKGMWSKEECISLTRQYLTVTNIIILFAFVLLSGALACRLALQLYVQRRRKLPSVLLFTKPSPFILGSQRPYPETQDTIHPLDEEAFLKVSPELRNLDLHGSTDSGFGSNKPSLQTEEPQFLLSDPHPQANRMLASGEPPELGDSCGNDSSNSTDSGICLQERSLSPGTQHTWEQQVGSDSRGQDDSGIGLVQNSEGQAGDTQGGPALGHDSPPETEVPGEEDPAAVAFRGYLRQTRCTEEKATKTGCLEEESPLTDGLGPKFRACLDDEDGWHPPALAKGYLKQDPLEMTLASSGAPIGQWNQPTEEWSLLALSSCGDLGTSDWSFAHNLASLGCLAAPGGLLGSLNSDLVTLPLISSLHSNE</sequence>
<comment type="subcellular location">
    <subcellularLocation>
        <location evidence="1">Cell membrane</location>
        <topology evidence="1">Single-pass type I membrane protein</topology>
    </subcellularLocation>
</comment>
<dbReference type="GO" id="GO:0005829">
    <property type="term" value="C:cytosol"/>
    <property type="evidence" value="ECO:0007669"/>
    <property type="project" value="Ensembl"/>
</dbReference>
<evidence type="ECO:0000256" key="2">
    <source>
        <dbReference type="ARBA" id="ARBA00022475"/>
    </source>
</evidence>
<dbReference type="FunFam" id="2.60.40.10:FF:001488">
    <property type="entry name" value="Interleukin-10 receptor subunit alpha"/>
    <property type="match status" value="1"/>
</dbReference>
<proteinExistence type="predicted"/>
<feature type="domain" description="Fibronectin type-III" evidence="11">
    <location>
        <begin position="101"/>
        <end position="154"/>
    </location>
</feature>
<dbReference type="InterPro" id="IPR050650">
    <property type="entry name" value="Type-II_Cytokine-TF_Rcpt"/>
</dbReference>
<name>A0A2K5R001_CEBIM</name>
<evidence type="ECO:0000256" key="1">
    <source>
        <dbReference type="ARBA" id="ARBA00004251"/>
    </source>
</evidence>
<keyword evidence="7 10" id="KW-0472">Membrane</keyword>
<dbReference type="PANTHER" id="PTHR20859:SF90">
    <property type="entry name" value="INTERLEUKIN-10 RECEPTOR SUBUNIT ALPHA"/>
    <property type="match status" value="1"/>
</dbReference>
<keyword evidence="13" id="KW-1185">Reference proteome</keyword>
<keyword evidence="2" id="KW-1003">Cell membrane</keyword>
<dbReference type="GO" id="GO:0046427">
    <property type="term" value="P:positive regulation of receptor signaling pathway via JAK-STAT"/>
    <property type="evidence" value="ECO:0007669"/>
    <property type="project" value="Ensembl"/>
</dbReference>
<dbReference type="InterPro" id="IPR013783">
    <property type="entry name" value="Ig-like_fold"/>
</dbReference>
<reference evidence="12" key="1">
    <citation type="submission" date="2025-08" db="UniProtKB">
        <authorList>
            <consortium name="Ensembl"/>
        </authorList>
    </citation>
    <scope>IDENTIFICATION</scope>
</reference>
<feature type="transmembrane region" description="Helical" evidence="10">
    <location>
        <begin position="273"/>
        <end position="298"/>
    </location>
</feature>
<dbReference type="Pfam" id="PF01108">
    <property type="entry name" value="Tissue_fac"/>
    <property type="match status" value="1"/>
</dbReference>
<dbReference type="InterPro" id="IPR036116">
    <property type="entry name" value="FN3_sf"/>
</dbReference>
<dbReference type="GeneTree" id="ENSGT00510000048847"/>
<feature type="compositionally biased region" description="Polar residues" evidence="9">
    <location>
        <begin position="448"/>
        <end position="457"/>
    </location>
</feature>
<keyword evidence="8" id="KW-0325">Glycoprotein</keyword>